<comment type="caution">
    <text evidence="2">The sequence shown here is derived from an EMBL/GenBank/DDBJ whole genome shotgun (WGS) entry which is preliminary data.</text>
</comment>
<feature type="region of interest" description="Disordered" evidence="1">
    <location>
        <begin position="714"/>
        <end position="859"/>
    </location>
</feature>
<feature type="compositionally biased region" description="Basic and acidic residues" evidence="1">
    <location>
        <begin position="378"/>
        <end position="413"/>
    </location>
</feature>
<feature type="region of interest" description="Disordered" evidence="1">
    <location>
        <begin position="332"/>
        <end position="420"/>
    </location>
</feature>
<evidence type="ECO:0000256" key="1">
    <source>
        <dbReference type="SAM" id="MobiDB-lite"/>
    </source>
</evidence>
<feature type="compositionally biased region" description="Polar residues" evidence="1">
    <location>
        <begin position="125"/>
        <end position="144"/>
    </location>
</feature>
<name>A0A8H6IGY8_9AGAR</name>
<feature type="compositionally biased region" description="Polar residues" evidence="1">
    <location>
        <begin position="88"/>
        <end position="101"/>
    </location>
</feature>
<reference evidence="2 3" key="1">
    <citation type="submission" date="2020-07" db="EMBL/GenBank/DDBJ databases">
        <title>Comparative genomics of pyrophilous fungi reveals a link between fire events and developmental genes.</title>
        <authorList>
            <consortium name="DOE Joint Genome Institute"/>
            <person name="Steindorff A.S."/>
            <person name="Carver A."/>
            <person name="Calhoun S."/>
            <person name="Stillman K."/>
            <person name="Liu H."/>
            <person name="Lipzen A."/>
            <person name="Pangilinan J."/>
            <person name="Labutti K."/>
            <person name="Bruns T.D."/>
            <person name="Grigoriev I.V."/>
        </authorList>
    </citation>
    <scope>NUCLEOTIDE SEQUENCE [LARGE SCALE GENOMIC DNA]</scope>
    <source>
        <strain evidence="2 3">CBS 144469</strain>
    </source>
</reference>
<feature type="compositionally biased region" description="Basic and acidic residues" evidence="1">
    <location>
        <begin position="105"/>
        <end position="123"/>
    </location>
</feature>
<feature type="compositionally biased region" description="Low complexity" evidence="1">
    <location>
        <begin position="157"/>
        <end position="172"/>
    </location>
</feature>
<feature type="compositionally biased region" description="Polar residues" evidence="1">
    <location>
        <begin position="720"/>
        <end position="733"/>
    </location>
</feature>
<feature type="compositionally biased region" description="Basic and acidic residues" evidence="1">
    <location>
        <begin position="759"/>
        <end position="776"/>
    </location>
</feature>
<organism evidence="2 3">
    <name type="scientific">Ephemerocybe angulata</name>
    <dbReference type="NCBI Taxonomy" id="980116"/>
    <lineage>
        <taxon>Eukaryota</taxon>
        <taxon>Fungi</taxon>
        <taxon>Dikarya</taxon>
        <taxon>Basidiomycota</taxon>
        <taxon>Agaricomycotina</taxon>
        <taxon>Agaricomycetes</taxon>
        <taxon>Agaricomycetidae</taxon>
        <taxon>Agaricales</taxon>
        <taxon>Agaricineae</taxon>
        <taxon>Psathyrellaceae</taxon>
        <taxon>Ephemerocybe</taxon>
    </lineage>
</organism>
<proteinExistence type="predicted"/>
<feature type="compositionally biased region" description="Basic and acidic residues" evidence="1">
    <location>
        <begin position="51"/>
        <end position="61"/>
    </location>
</feature>
<dbReference type="AlphaFoldDB" id="A0A8H6IGY8"/>
<feature type="compositionally biased region" description="Basic residues" evidence="1">
    <location>
        <begin position="830"/>
        <end position="840"/>
    </location>
</feature>
<accession>A0A8H6IGY8</accession>
<feature type="compositionally biased region" description="Acidic residues" evidence="1">
    <location>
        <begin position="356"/>
        <end position="368"/>
    </location>
</feature>
<evidence type="ECO:0000313" key="3">
    <source>
        <dbReference type="Proteomes" id="UP000521943"/>
    </source>
</evidence>
<evidence type="ECO:0008006" key="4">
    <source>
        <dbReference type="Google" id="ProtNLM"/>
    </source>
</evidence>
<keyword evidence="3" id="KW-1185">Reference proteome</keyword>
<feature type="region of interest" description="Disordered" evidence="1">
    <location>
        <begin position="49"/>
        <end position="178"/>
    </location>
</feature>
<sequence length="951" mass="104151">MDSGLGGCINQKCDFGCAVFFPAELATHLSPLAQKCLCGHLGMQHAQGAKEPVHAKARHENTSPSDAPPVFGAAPPPQPHPFTYAPPNSASGTQAPLRSTSEAAQRARERAAQQCRDDTRFEKAFNTNKTNEPTASSSYTGFTSKKQKRKGDDPDTSSGSVSKKAKSTSSSKPQPTRVFKAGEQTTFLFCLVHDTPTIDKAEESPSNKVGLEHPTPASLSVLMVNGYLIPIPLSVDDSPATIYGKVLQAFVGTEHVNGYVQKLADYRLLIRIPQGHGGRVLLKPMKNAVGGSLTYHQLYTARLPAHRQAKSEYKNIVYIALSRGEKKIAVPGLSQYGSHVDDTSDEDSPNEKVDSSDDGSENSDDESDFLFKSKTSKTKKEPKEKEEDGKAKGKGDGKAKGDGEAKVDMDEKSAPGVKGDALDPSSWALAHRLTVNVLSHAPTQKPHPWFPPTIRFPYARIHAELDALVKIRDDVALHPTSTGYLIHLFPAVRKFLTSLSFLTELAERSRIAETGPNSFDPAFEDEFDDVFRLGPHGLGPVLDTMHTVLHMLQACGKRDIGIPLCNSIIDDMEPTGLSVLQLVLVFRSRLGARRFLFDPLGFSTLRSALSSKNSLFGEADPASQLQILSLDLSVATLEDFQDALVEDFSTYHDYSQLKDSNILVGPFGITGMIEKVFDPILDSMPLERPEYQAILEALDHFAAILGRRINNFKKSHSKRPQASTDGPSKSNEAPKTRSKSKGVDGTMEDPIELPSSPEPEPKNKYDDDYVDPHPEWLDEDDSAEDSMPKNTSSFRAGGDDDDSSFYGFRYPNLDPKYAKEDMGNSSGPRPKPRPKPKPTRRPSPPPAASTTLNSSGPFNLNTESTTSIIAQLSSIGSFRNLLRAILERLPHENPANRKSWKDLGYSDDRSGRTRAWRQVMLVYHPDKNSGCSAKVAEVYEAVVKLLNSRKA</sequence>
<dbReference type="Proteomes" id="UP000521943">
    <property type="component" value="Unassembled WGS sequence"/>
</dbReference>
<dbReference type="InterPro" id="IPR036869">
    <property type="entry name" value="J_dom_sf"/>
</dbReference>
<protein>
    <recommendedName>
        <fullName evidence="4">J domain-containing protein</fullName>
    </recommendedName>
</protein>
<dbReference type="SUPFAM" id="SSF46565">
    <property type="entry name" value="Chaperone J-domain"/>
    <property type="match status" value="1"/>
</dbReference>
<gene>
    <name evidence="2" type="ORF">DFP72DRAFT_1057932</name>
</gene>
<evidence type="ECO:0000313" key="2">
    <source>
        <dbReference type="EMBL" id="KAF6765341.1"/>
    </source>
</evidence>
<dbReference type="EMBL" id="JACGCI010000002">
    <property type="protein sequence ID" value="KAF6765341.1"/>
    <property type="molecule type" value="Genomic_DNA"/>
</dbReference>
<dbReference type="OrthoDB" id="2997629at2759"/>